<proteinExistence type="inferred from homology"/>
<evidence type="ECO:0000256" key="8">
    <source>
        <dbReference type="HAMAP-Rule" id="MF_00375"/>
    </source>
</evidence>
<dbReference type="PANTHER" id="PTHR43713">
    <property type="entry name" value="GLUTAMATE-1-SEMIALDEHYDE 2,1-AMINOMUTASE"/>
    <property type="match status" value="1"/>
</dbReference>
<protein>
    <recommendedName>
        <fullName evidence="8">Glutamate-1-semialdehyde 2,1-aminomutase</fullName>
        <shortName evidence="8">GSA</shortName>
        <ecNumber evidence="8">5.4.3.8</ecNumber>
    </recommendedName>
    <alternativeName>
        <fullName evidence="8">Glutamate-1-semialdehyde aminotransferase</fullName>
        <shortName evidence="8">GSA-AT</shortName>
    </alternativeName>
</protein>
<feature type="modified residue" description="N6-(pyridoxal phosphate)lysine" evidence="8">
    <location>
        <position position="285"/>
    </location>
</feature>
<evidence type="ECO:0000256" key="7">
    <source>
        <dbReference type="ARBA" id="ARBA00023244"/>
    </source>
</evidence>
<dbReference type="Gene3D" id="3.40.640.10">
    <property type="entry name" value="Type I PLP-dependent aspartate aminotransferase-like (Major domain)"/>
    <property type="match status" value="1"/>
</dbReference>
<comment type="subunit">
    <text evidence="8">Homodimer.</text>
</comment>
<dbReference type="UniPathway" id="UPA00251">
    <property type="reaction ID" value="UER00317"/>
</dbReference>
<dbReference type="EMBL" id="JABCUR010000001">
    <property type="protein sequence ID" value="NMW64088.1"/>
    <property type="molecule type" value="Genomic_DNA"/>
</dbReference>
<dbReference type="GO" id="GO:0042286">
    <property type="term" value="F:glutamate-1-semialdehyde 2,1-aminomutase activity"/>
    <property type="evidence" value="ECO:0007669"/>
    <property type="project" value="UniProtKB-UniRule"/>
</dbReference>
<name>A0A7Y0TZC7_9ACTO</name>
<dbReference type="InterPro" id="IPR015421">
    <property type="entry name" value="PyrdxlP-dep_Trfase_major"/>
</dbReference>
<evidence type="ECO:0000256" key="3">
    <source>
        <dbReference type="ARBA" id="ARBA00004819"/>
    </source>
</evidence>
<dbReference type="GO" id="GO:0030170">
    <property type="term" value="F:pyridoxal phosphate binding"/>
    <property type="evidence" value="ECO:0007669"/>
    <property type="project" value="InterPro"/>
</dbReference>
<keyword evidence="7 8" id="KW-0627">Porphyrin biosynthesis</keyword>
<evidence type="ECO:0000256" key="6">
    <source>
        <dbReference type="ARBA" id="ARBA00023235"/>
    </source>
</evidence>
<evidence type="ECO:0000256" key="4">
    <source>
        <dbReference type="ARBA" id="ARBA00008981"/>
    </source>
</evidence>
<comment type="cofactor">
    <cofactor evidence="2 8">
        <name>pyridoxal 5'-phosphate</name>
        <dbReference type="ChEBI" id="CHEBI:597326"/>
    </cofactor>
</comment>
<dbReference type="Gene3D" id="3.90.1150.10">
    <property type="entry name" value="Aspartate Aminotransferase, domain 1"/>
    <property type="match status" value="1"/>
</dbReference>
<dbReference type="Proteomes" id="UP000578252">
    <property type="component" value="Unassembled WGS sequence"/>
</dbReference>
<dbReference type="AlphaFoldDB" id="A0A7Y0TZC7"/>
<dbReference type="RefSeq" id="WP_169771357.1">
    <property type="nucleotide sequence ID" value="NZ_JABCUR010000001.1"/>
</dbReference>
<keyword evidence="5 8" id="KW-0663">Pyridoxal phosphate</keyword>
<dbReference type="EC" id="5.4.3.8" evidence="8"/>
<dbReference type="CDD" id="cd00610">
    <property type="entry name" value="OAT_like"/>
    <property type="match status" value="1"/>
</dbReference>
<evidence type="ECO:0000256" key="2">
    <source>
        <dbReference type="ARBA" id="ARBA00001933"/>
    </source>
</evidence>
<evidence type="ECO:0000313" key="9">
    <source>
        <dbReference type="EMBL" id="NMW64088.1"/>
    </source>
</evidence>
<comment type="pathway">
    <text evidence="3">Porphyrin-containing compound metabolism; protoporphyrin-IX biosynthesis; 5-aminolevulinate from L-glutamyl-tRNA(Glu): step 2/2.</text>
</comment>
<comment type="caution">
    <text evidence="9">The sequence shown here is derived from an EMBL/GenBank/DDBJ whole genome shotgun (WGS) entry which is preliminary data.</text>
</comment>
<dbReference type="SUPFAM" id="SSF53383">
    <property type="entry name" value="PLP-dependent transferases"/>
    <property type="match status" value="1"/>
</dbReference>
<organism evidence="9 10">
    <name type="scientific">Mobiluncus mulieris</name>
    <dbReference type="NCBI Taxonomy" id="2052"/>
    <lineage>
        <taxon>Bacteria</taxon>
        <taxon>Bacillati</taxon>
        <taxon>Actinomycetota</taxon>
        <taxon>Actinomycetes</taxon>
        <taxon>Actinomycetales</taxon>
        <taxon>Actinomycetaceae</taxon>
        <taxon>Mobiluncus</taxon>
    </lineage>
</organism>
<evidence type="ECO:0000256" key="5">
    <source>
        <dbReference type="ARBA" id="ARBA00022898"/>
    </source>
</evidence>
<dbReference type="HAMAP" id="MF_00375">
    <property type="entry name" value="HemL_aminotrans_3"/>
    <property type="match status" value="1"/>
</dbReference>
<dbReference type="InterPro" id="IPR015422">
    <property type="entry name" value="PyrdxlP-dep_Trfase_small"/>
</dbReference>
<dbReference type="InterPro" id="IPR004639">
    <property type="entry name" value="4pyrrol_synth_GluAld_NH2Trfase"/>
</dbReference>
<dbReference type="InterPro" id="IPR015424">
    <property type="entry name" value="PyrdxlP-dep_Trfase"/>
</dbReference>
<keyword evidence="8" id="KW-0963">Cytoplasm</keyword>
<accession>A0A7Y0TZC7</accession>
<sequence length="454" mass="47138">MSQNEAMFAAARAVIPGGVDSPVRAYGAVGGTPSFITRAKGARVWDADNKDYVDLVCSWGPMLLGHADARVVAAVQEAATRGLSFGAPTEAETLLAKEVRRRVPLAEKVRFVSTGTEATMTAIRLARGATGRDLVVKFAGNYHGHSDGLLSEAGSGVATGGLPASAGVPGVIAELTIVLPYNDVTALRECFAARGDAIAGVIVEGAAANMGVVAPQGDFLPEIARLCHENGALMIQDEVLSGFRVSASGWWGLSTGREVLRQPGAQNPGVVFGTDWTPDLLTFGKVIGGGMPLAALGGRAELMEQLAPAGPVYQAGTLSGNPLSCAAGLATLQAADQQVYAAVDRVADTVAGALHEALAREGVPHSIGRAGSLFSVFFSESPVVDYAGAKRQETWRFAPMFWEFHRQGVMLPPSVFEAWFVSAAHLVDDAALSRILDAIPAAARAAAAVTPPKK</sequence>
<comment type="subcellular location">
    <subcellularLocation>
        <location evidence="8">Cytoplasm</location>
    </subcellularLocation>
</comment>
<comment type="catalytic activity">
    <reaction evidence="1 8">
        <text>(S)-4-amino-5-oxopentanoate = 5-aminolevulinate</text>
        <dbReference type="Rhea" id="RHEA:14265"/>
        <dbReference type="ChEBI" id="CHEBI:57501"/>
        <dbReference type="ChEBI" id="CHEBI:356416"/>
        <dbReference type="EC" id="5.4.3.8"/>
    </reaction>
</comment>
<dbReference type="InterPro" id="IPR005814">
    <property type="entry name" value="Aminotrans_3"/>
</dbReference>
<dbReference type="GO" id="GO:0005737">
    <property type="term" value="C:cytoplasm"/>
    <property type="evidence" value="ECO:0007669"/>
    <property type="project" value="UniProtKB-SubCell"/>
</dbReference>
<dbReference type="GO" id="GO:0006782">
    <property type="term" value="P:protoporphyrinogen IX biosynthetic process"/>
    <property type="evidence" value="ECO:0007669"/>
    <property type="project" value="UniProtKB-UniRule"/>
</dbReference>
<reference evidence="9 10" key="1">
    <citation type="submission" date="2020-04" db="EMBL/GenBank/DDBJ databases">
        <title>Antimicrobial susceptibility and clonality of vaginal-derived multi-drug resistant Mobiluncus isolates in China.</title>
        <authorList>
            <person name="Zhang X."/>
        </authorList>
    </citation>
    <scope>NUCLEOTIDE SEQUENCE [LARGE SCALE GENOMIC DNA]</scope>
    <source>
        <strain evidence="9 10">13</strain>
    </source>
</reference>
<evidence type="ECO:0000256" key="1">
    <source>
        <dbReference type="ARBA" id="ARBA00001579"/>
    </source>
</evidence>
<dbReference type="PANTHER" id="PTHR43713:SF3">
    <property type="entry name" value="GLUTAMATE-1-SEMIALDEHYDE 2,1-AMINOMUTASE 1, CHLOROPLASTIC-RELATED"/>
    <property type="match status" value="1"/>
</dbReference>
<gene>
    <name evidence="8 9" type="primary">hemL</name>
    <name evidence="9" type="ORF">HHJ78_00670</name>
</gene>
<keyword evidence="6 8" id="KW-0413">Isomerase</keyword>
<comment type="similarity">
    <text evidence="4 8">Belongs to the class-III pyridoxal-phosphate-dependent aminotransferase family. HemL subfamily.</text>
</comment>
<dbReference type="Pfam" id="PF00202">
    <property type="entry name" value="Aminotran_3"/>
    <property type="match status" value="1"/>
</dbReference>
<dbReference type="GO" id="GO:0008483">
    <property type="term" value="F:transaminase activity"/>
    <property type="evidence" value="ECO:0007669"/>
    <property type="project" value="InterPro"/>
</dbReference>
<dbReference type="NCBIfam" id="NF000818">
    <property type="entry name" value="PRK00062.1"/>
    <property type="match status" value="1"/>
</dbReference>
<dbReference type="NCBIfam" id="TIGR00713">
    <property type="entry name" value="hemL"/>
    <property type="match status" value="1"/>
</dbReference>
<evidence type="ECO:0000313" key="10">
    <source>
        <dbReference type="Proteomes" id="UP000578252"/>
    </source>
</evidence>